<protein>
    <recommendedName>
        <fullName evidence="3">RING-type domain-containing protein</fullName>
    </recommendedName>
</protein>
<feature type="region of interest" description="Disordered" evidence="2">
    <location>
        <begin position="1"/>
        <end position="33"/>
    </location>
</feature>
<dbReference type="EMBL" id="GISG01232246">
    <property type="protein sequence ID" value="MBA4666636.1"/>
    <property type="molecule type" value="Transcribed_RNA"/>
</dbReference>
<dbReference type="GO" id="GO:0008270">
    <property type="term" value="F:zinc ion binding"/>
    <property type="evidence" value="ECO:0007669"/>
    <property type="project" value="UniProtKB-KW"/>
</dbReference>
<dbReference type="PROSITE" id="PS50089">
    <property type="entry name" value="ZF_RING_2"/>
    <property type="match status" value="1"/>
</dbReference>
<reference evidence="4" key="1">
    <citation type="journal article" date="2013" name="J. Plant Res.">
        <title>Effect of fungi and light on seed germination of three Opuntia species from semiarid lands of central Mexico.</title>
        <authorList>
            <person name="Delgado-Sanchez P."/>
            <person name="Jimenez-Bremont J.F."/>
            <person name="Guerrero-Gonzalez Mde L."/>
            <person name="Flores J."/>
        </authorList>
    </citation>
    <scope>NUCLEOTIDE SEQUENCE</scope>
    <source>
        <tissue evidence="4">Cladode</tissue>
    </source>
</reference>
<sequence>MGCTVREKHIRPNRRAQSAKNTTNPPTIDVDHHHHHQNMISDGTLSVSKSMLESELKPWTYSMGFDGSMKNASNPNNPNPKTAQNPSFDDCGWGYCTEEQLEEILLKNLEFLYNEAISKLVALGYDEDVSLKAVLRSGHCCGGMDVLSNILHNSLSYLNNGSCGNDGGSEESELVFTDLRQLQDYSLAGMVCLLQQFHPQLSRGDAMWCLLMSDLHVGRASTLEIPLLPSPSISSGSAMSSMDNVNANAASSDISVSPGMYKFHGGWGFGDGGHLELPANEFGGVLSHSEGSVQRDIECPKRFNLSPSMKSLLKRNVAAFAAGFRAKQQMQMQSQPCTSSAVSGDSSKGTTLAIGVPAGRSEESHDNNQDVVNSVLNKFRELNLDENLEHVAEDQKDEIILTLFHQVRDLEKQVKERKEWAHEKALQAAKKLSNDLTELKLFRMEREETQRLKKGKQTLEDTTMKRLSEMENALRKASSQVDRANAAVRQLEIENAEIRAEMEAFKLSASESVTTCLEVAKREKKSLKRLLAWEKQKMKLQEEIAAEKQKVADLQQQLVQIHAAQKEAEAKWRQEVKEKELAVAQVEEERRAKETTEGNNKRRLEALRLRVEIDFQRHKDDLQRLEQELSRLKASEESADPQDPSSTLFSGSPQSAKNQGETIARLLKELDEPEKETGCERECLICMKEEVSVVFLPCAHQVMCANCGEDYGKKGKATCPCCRVSIEQKVRIFGASS</sequence>
<dbReference type="InterPro" id="IPR001841">
    <property type="entry name" value="Znf_RING"/>
</dbReference>
<dbReference type="AlphaFoldDB" id="A0A7C9AGI0"/>
<keyword evidence="1" id="KW-0862">Zinc</keyword>
<keyword evidence="1" id="KW-0479">Metal-binding</keyword>
<dbReference type="SUPFAM" id="SSF57850">
    <property type="entry name" value="RING/U-box"/>
    <property type="match status" value="1"/>
</dbReference>
<dbReference type="InterPro" id="IPR046527">
    <property type="entry name" value="PIR2-like_helical"/>
</dbReference>
<dbReference type="InterPro" id="IPR046934">
    <property type="entry name" value="PIR2-like"/>
</dbReference>
<dbReference type="InterPro" id="IPR013083">
    <property type="entry name" value="Znf_RING/FYVE/PHD"/>
</dbReference>
<accession>A0A7C9AGI0</accession>
<dbReference type="Gene3D" id="3.30.40.10">
    <property type="entry name" value="Zinc/RING finger domain, C3HC4 (zinc finger)"/>
    <property type="match status" value="1"/>
</dbReference>
<feature type="compositionally biased region" description="Polar residues" evidence="2">
    <location>
        <begin position="643"/>
        <end position="658"/>
    </location>
</feature>
<dbReference type="Pfam" id="PF20235">
    <property type="entry name" value="PIR2-like_helical"/>
    <property type="match status" value="1"/>
</dbReference>
<evidence type="ECO:0000256" key="1">
    <source>
        <dbReference type="PROSITE-ProRule" id="PRU00175"/>
    </source>
</evidence>
<dbReference type="PANTHER" id="PTHR46405">
    <property type="entry name" value="OS05G0141500 PROTEIN"/>
    <property type="match status" value="1"/>
</dbReference>
<feature type="domain" description="RING-type" evidence="3">
    <location>
        <begin position="683"/>
        <end position="723"/>
    </location>
</feature>
<evidence type="ECO:0000256" key="2">
    <source>
        <dbReference type="SAM" id="MobiDB-lite"/>
    </source>
</evidence>
<evidence type="ECO:0000313" key="4">
    <source>
        <dbReference type="EMBL" id="MBA4666636.1"/>
    </source>
</evidence>
<evidence type="ECO:0000259" key="3">
    <source>
        <dbReference type="PROSITE" id="PS50089"/>
    </source>
</evidence>
<reference evidence="4" key="2">
    <citation type="submission" date="2020-07" db="EMBL/GenBank/DDBJ databases">
        <authorList>
            <person name="Vera ALvarez R."/>
            <person name="Arias-Moreno D.M."/>
            <person name="Jimenez-Jacinto V."/>
            <person name="Jimenez-Bremont J.F."/>
            <person name="Swaminathan K."/>
            <person name="Moose S.P."/>
            <person name="Guerrero-Gonzalez M.L."/>
            <person name="Marino-Ramirez L."/>
            <person name="Landsman D."/>
            <person name="Rodriguez-Kessler M."/>
            <person name="Delgado-Sanchez P."/>
        </authorList>
    </citation>
    <scope>NUCLEOTIDE SEQUENCE</scope>
    <source>
        <tissue evidence="4">Cladode</tissue>
    </source>
</reference>
<dbReference type="PANTHER" id="PTHR46405:SF3">
    <property type="entry name" value="RING_U-BOX SUPERFAMILY PROTEIN"/>
    <property type="match status" value="1"/>
</dbReference>
<dbReference type="Pfam" id="PF13920">
    <property type="entry name" value="zf-C3HC4_3"/>
    <property type="match status" value="1"/>
</dbReference>
<name>A0A7C9AGI0_OPUST</name>
<keyword evidence="1" id="KW-0863">Zinc-finger</keyword>
<feature type="compositionally biased region" description="Polar residues" evidence="2">
    <location>
        <begin position="15"/>
        <end position="26"/>
    </location>
</feature>
<feature type="region of interest" description="Disordered" evidence="2">
    <location>
        <begin position="632"/>
        <end position="658"/>
    </location>
</feature>
<proteinExistence type="predicted"/>
<dbReference type="CDD" id="cd23128">
    <property type="entry name" value="RING-HC_MIP1-like"/>
    <property type="match status" value="1"/>
</dbReference>
<organism evidence="4">
    <name type="scientific">Opuntia streptacantha</name>
    <name type="common">Prickly pear cactus</name>
    <name type="synonym">Opuntia cardona</name>
    <dbReference type="NCBI Taxonomy" id="393608"/>
    <lineage>
        <taxon>Eukaryota</taxon>
        <taxon>Viridiplantae</taxon>
        <taxon>Streptophyta</taxon>
        <taxon>Embryophyta</taxon>
        <taxon>Tracheophyta</taxon>
        <taxon>Spermatophyta</taxon>
        <taxon>Magnoliopsida</taxon>
        <taxon>eudicotyledons</taxon>
        <taxon>Gunneridae</taxon>
        <taxon>Pentapetalae</taxon>
        <taxon>Caryophyllales</taxon>
        <taxon>Cactineae</taxon>
        <taxon>Cactaceae</taxon>
        <taxon>Opuntioideae</taxon>
        <taxon>Opuntia</taxon>
    </lineage>
</organism>